<accession>A0AAV9WN89</accession>
<organism evidence="1 2">
    <name type="scientific">Arthrobotrys musiformis</name>
    <dbReference type="NCBI Taxonomy" id="47236"/>
    <lineage>
        <taxon>Eukaryota</taxon>
        <taxon>Fungi</taxon>
        <taxon>Dikarya</taxon>
        <taxon>Ascomycota</taxon>
        <taxon>Pezizomycotina</taxon>
        <taxon>Orbiliomycetes</taxon>
        <taxon>Orbiliales</taxon>
        <taxon>Orbiliaceae</taxon>
        <taxon>Arthrobotrys</taxon>
    </lineage>
</organism>
<keyword evidence="2" id="KW-1185">Reference proteome</keyword>
<dbReference type="Proteomes" id="UP001370758">
    <property type="component" value="Unassembled WGS sequence"/>
</dbReference>
<dbReference type="EMBL" id="JAVHJL010000001">
    <property type="protein sequence ID" value="KAK6511754.1"/>
    <property type="molecule type" value="Genomic_DNA"/>
</dbReference>
<evidence type="ECO:0000313" key="1">
    <source>
        <dbReference type="EMBL" id="KAK6511754.1"/>
    </source>
</evidence>
<comment type="caution">
    <text evidence="1">The sequence shown here is derived from an EMBL/GenBank/DDBJ whole genome shotgun (WGS) entry which is preliminary data.</text>
</comment>
<dbReference type="AlphaFoldDB" id="A0AAV9WN89"/>
<gene>
    <name evidence="1" type="ORF">TWF481_000660</name>
</gene>
<reference evidence="1 2" key="1">
    <citation type="submission" date="2023-08" db="EMBL/GenBank/DDBJ databases">
        <authorList>
            <person name="Palmer J.M."/>
        </authorList>
    </citation>
    <scope>NUCLEOTIDE SEQUENCE [LARGE SCALE GENOMIC DNA]</scope>
    <source>
        <strain evidence="1 2">TWF481</strain>
    </source>
</reference>
<proteinExistence type="predicted"/>
<evidence type="ECO:0000313" key="2">
    <source>
        <dbReference type="Proteomes" id="UP001370758"/>
    </source>
</evidence>
<name>A0AAV9WN89_9PEZI</name>
<sequence length="217" mass="24272">MISLDPKYPISKSGTEVVHERRGSPKPLIQFIAFIFRFPFTRASEKNKPEESPPKLAESDEVHRVSAGQFIPEIRVRVINHETAREIVDEPRAVKKGSVKFLAIFDIYDLPSPATPVVFELAESEHIRVHIDVVLLPQDAIGHSHQATSWRLAESMADIESFLTKPNRFENTLLIIELGNTALWKICAIKRAVAVRATGGEVLRAVATQAGLNWAFT</sequence>
<protein>
    <submittedName>
        <fullName evidence="1">Uncharacterized protein</fullName>
    </submittedName>
</protein>